<sequence length="274" mass="30514">MAERSTLEQTRKKRPADEVLNERIYRPLAQRLVDPLARLDVNPAHVVLVHTALGVAAAWLIRRGGPWWRSRLAPALLLQVKTVLDNLDGQLARATGQTTETGRYLDTEMDLVVDLALNVAIAGRAGLPLTVLQSLILTTDFLWEREHRAARGEVFREAAAQAGDNPHVLAGLKAVYAAYFLPQERILGRWFEVRLREVVGDSPSPEERRAYTPLPVTAIAANLGLTTQLAFLGLCLLGNWPQLYTRSLPVQAALLLGVQRWREGQVKRETVSRT</sequence>
<dbReference type="InterPro" id="IPR043130">
    <property type="entry name" value="CDP-OH_PTrfase_TM_dom"/>
</dbReference>
<evidence type="ECO:0000256" key="2">
    <source>
        <dbReference type="RuleBase" id="RU003750"/>
    </source>
</evidence>
<evidence type="ECO:0000313" key="4">
    <source>
        <dbReference type="Proteomes" id="UP000313988"/>
    </source>
</evidence>
<reference evidence="3 4" key="1">
    <citation type="submission" date="2019-06" db="EMBL/GenBank/DDBJ databases">
        <title>Genome sequence of Deinococcus radiopugnans ATCC 19172.</title>
        <authorList>
            <person name="Maclea K.S."/>
            <person name="Maynard C.R."/>
        </authorList>
    </citation>
    <scope>NUCLEOTIDE SEQUENCE [LARGE SCALE GENOMIC DNA]</scope>
    <source>
        <strain evidence="3 4">ATCC 19172</strain>
    </source>
</reference>
<comment type="similarity">
    <text evidence="2">Belongs to the CDP-alcohol phosphatidyltransferase class-I family.</text>
</comment>
<dbReference type="PROSITE" id="PS00379">
    <property type="entry name" value="CDP_ALCOHOL_P_TRANSF"/>
    <property type="match status" value="1"/>
</dbReference>
<dbReference type="InterPro" id="IPR048254">
    <property type="entry name" value="CDP_ALCOHOL_P_TRANSF_CS"/>
</dbReference>
<gene>
    <name evidence="3" type="ORF">FHR04_16700</name>
</gene>
<dbReference type="Proteomes" id="UP000313988">
    <property type="component" value="Unassembled WGS sequence"/>
</dbReference>
<dbReference type="InterPro" id="IPR000462">
    <property type="entry name" value="CDP-OH_P_trans"/>
</dbReference>
<dbReference type="GO" id="GO:0008654">
    <property type="term" value="P:phospholipid biosynthetic process"/>
    <property type="evidence" value="ECO:0007669"/>
    <property type="project" value="InterPro"/>
</dbReference>
<name>A0A5C4XXC1_9DEIO</name>
<accession>A0A5C4XXC1</accession>
<keyword evidence="1 2" id="KW-0808">Transferase</keyword>
<dbReference type="AlphaFoldDB" id="A0A5C4XXC1"/>
<evidence type="ECO:0000313" key="3">
    <source>
        <dbReference type="EMBL" id="TNM68285.1"/>
    </source>
</evidence>
<proteinExistence type="inferred from homology"/>
<comment type="caution">
    <text evidence="3">The sequence shown here is derived from an EMBL/GenBank/DDBJ whole genome shotgun (WGS) entry which is preliminary data.</text>
</comment>
<organism evidence="3 4">
    <name type="scientific">Deinococcus radiopugnans ATCC 19172</name>
    <dbReference type="NCBI Taxonomy" id="585398"/>
    <lineage>
        <taxon>Bacteria</taxon>
        <taxon>Thermotogati</taxon>
        <taxon>Deinococcota</taxon>
        <taxon>Deinococci</taxon>
        <taxon>Deinococcales</taxon>
        <taxon>Deinococcaceae</taxon>
        <taxon>Deinococcus</taxon>
    </lineage>
</organism>
<dbReference type="OrthoDB" id="62798at2"/>
<dbReference type="Pfam" id="PF01066">
    <property type="entry name" value="CDP-OH_P_transf"/>
    <property type="match status" value="1"/>
</dbReference>
<evidence type="ECO:0000256" key="1">
    <source>
        <dbReference type="ARBA" id="ARBA00022679"/>
    </source>
</evidence>
<dbReference type="GO" id="GO:0016020">
    <property type="term" value="C:membrane"/>
    <property type="evidence" value="ECO:0007669"/>
    <property type="project" value="InterPro"/>
</dbReference>
<dbReference type="GO" id="GO:0016780">
    <property type="term" value="F:phosphotransferase activity, for other substituted phosphate groups"/>
    <property type="evidence" value="ECO:0007669"/>
    <property type="project" value="InterPro"/>
</dbReference>
<protein>
    <submittedName>
        <fullName evidence="3">CDP-alcohol phosphatidyltransferase family protein</fullName>
    </submittedName>
</protein>
<dbReference type="Gene3D" id="1.20.120.1760">
    <property type="match status" value="1"/>
</dbReference>
<dbReference type="EMBL" id="VDMO01000023">
    <property type="protein sequence ID" value="TNM68285.1"/>
    <property type="molecule type" value="Genomic_DNA"/>
</dbReference>